<evidence type="ECO:0000313" key="2">
    <source>
        <dbReference type="EMBL" id="AXE37130.1"/>
    </source>
</evidence>
<organism evidence="3 4">
    <name type="scientific">Chromobacterium phragmitis</name>
    <dbReference type="NCBI Taxonomy" id="2202141"/>
    <lineage>
        <taxon>Bacteria</taxon>
        <taxon>Pseudomonadati</taxon>
        <taxon>Pseudomonadota</taxon>
        <taxon>Betaproteobacteria</taxon>
        <taxon>Neisseriales</taxon>
        <taxon>Chromobacteriaceae</taxon>
        <taxon>Chromobacterium</taxon>
    </lineage>
</organism>
<dbReference type="Proteomes" id="UP000252038">
    <property type="component" value="Plasmid unnamed"/>
</dbReference>
<evidence type="ECO:0000313" key="3">
    <source>
        <dbReference type="EMBL" id="AXE37191.1"/>
    </source>
</evidence>
<feature type="region of interest" description="Disordered" evidence="1">
    <location>
        <begin position="256"/>
        <end position="325"/>
    </location>
</feature>
<feature type="compositionally biased region" description="Basic and acidic residues" evidence="1">
    <location>
        <begin position="162"/>
        <end position="194"/>
    </location>
</feature>
<geneLocation type="plasmid" evidence="3 4">
    <name>unnamed</name>
</geneLocation>
<accession>A0A344UPJ3</accession>
<dbReference type="RefSeq" id="WP_114074564.1">
    <property type="nucleotide sequence ID" value="NZ_CP029555.1"/>
</dbReference>
<dbReference type="KEGG" id="chrb:DK843_22850"/>
<feature type="region of interest" description="Disordered" evidence="1">
    <location>
        <begin position="27"/>
        <end position="129"/>
    </location>
</feature>
<keyword evidence="3" id="KW-0614">Plasmid</keyword>
<protein>
    <submittedName>
        <fullName evidence="3">Uncharacterized protein</fullName>
    </submittedName>
</protein>
<dbReference type="EMBL" id="CP029555">
    <property type="protein sequence ID" value="AXE37191.1"/>
    <property type="molecule type" value="Genomic_DNA"/>
</dbReference>
<dbReference type="KEGG" id="chrb:DK843_22530"/>
<feature type="compositionally biased region" description="Polar residues" evidence="1">
    <location>
        <begin position="97"/>
        <end position="118"/>
    </location>
</feature>
<sequence length="325" mass="34383">MSDNAQHLEFLDPDELAALKDGFLDDVADTPAADDSQNAAAGSSATGAGAEGDAAAAAGGQEVDPQAAATQAGQADAAPASQAAAAAVDSMATAQAETTKNGDTNGQQDGTIANNGTMPSHAASRDFKSEVQVISDELVQLAAKYDDGDITTAEYEQQRMALADKRDDLRAEQRDANNEQRRQEAQQQRERQEWGKTCDAFLFQQHKDFYMQGGQPNEMRLGAIDALVKQIARAQPELSGAQVLAQAHQQVQQAFTPAAAAEEKPASAENKTQPAKLPPNLGSAPAAEADLGNDADPLTRLRGDDLEQKLQKMTPAQRDAWLKTS</sequence>
<dbReference type="AlphaFoldDB" id="A0A344UPJ3"/>
<name>A0A344UPJ3_9NEIS</name>
<dbReference type="EMBL" id="CP029555">
    <property type="protein sequence ID" value="AXE37130.1"/>
    <property type="molecule type" value="Genomic_DNA"/>
</dbReference>
<evidence type="ECO:0000313" key="4">
    <source>
        <dbReference type="Proteomes" id="UP000252038"/>
    </source>
</evidence>
<evidence type="ECO:0000256" key="1">
    <source>
        <dbReference type="SAM" id="MobiDB-lite"/>
    </source>
</evidence>
<reference evidence="3 4" key="1">
    <citation type="submission" date="2018-05" db="EMBL/GenBank/DDBJ databases">
        <title>Genome sequencing, assembly and analysis of the novel insecticidal bacterium, Chromobacterium phragmitis.</title>
        <authorList>
            <person name="Sparks M.E."/>
            <person name="Blackburn M.B."/>
            <person name="Gundersen-Rindal D.E."/>
        </authorList>
    </citation>
    <scope>NUCLEOTIDE SEQUENCE [LARGE SCALE GENOMIC DNA]</scope>
    <source>
        <strain evidence="3">IIBBL 274-1</strain>
        <plasmid evidence="3 4">unnamed</plasmid>
    </source>
</reference>
<proteinExistence type="predicted"/>
<feature type="compositionally biased region" description="Low complexity" evidence="1">
    <location>
        <begin position="39"/>
        <end position="96"/>
    </location>
</feature>
<gene>
    <name evidence="2" type="ORF">DK843_22530</name>
    <name evidence="3" type="ORF">DK843_22850</name>
</gene>
<feature type="region of interest" description="Disordered" evidence="1">
    <location>
        <begin position="156"/>
        <end position="194"/>
    </location>
</feature>
<feature type="compositionally biased region" description="Basic and acidic residues" evidence="1">
    <location>
        <begin position="297"/>
        <end position="310"/>
    </location>
</feature>